<organism evidence="2">
    <name type="scientific">Deinococcus sonorensis KR-87</name>
    <dbReference type="NCBI Taxonomy" id="694439"/>
    <lineage>
        <taxon>Bacteria</taxon>
        <taxon>Thermotogati</taxon>
        <taxon>Deinococcota</taxon>
        <taxon>Deinococci</taxon>
        <taxon>Deinococcales</taxon>
        <taxon>Deinococcaceae</taxon>
        <taxon>Deinococcus</taxon>
    </lineage>
</organism>
<proteinExistence type="predicted"/>
<evidence type="ECO:0008006" key="3">
    <source>
        <dbReference type="Google" id="ProtNLM"/>
    </source>
</evidence>
<protein>
    <recommendedName>
        <fullName evidence="3">Outer membrane protein beta-barrel domain-containing protein</fullName>
    </recommendedName>
</protein>
<feature type="chain" id="PRO_5043593927" description="Outer membrane protein beta-barrel domain-containing protein" evidence="1">
    <location>
        <begin position="21"/>
        <end position="222"/>
    </location>
</feature>
<dbReference type="RefSeq" id="WP_350242699.1">
    <property type="nucleotide sequence ID" value="NZ_CP158299.1"/>
</dbReference>
<gene>
    <name evidence="2" type="ORF">ABOD76_14570</name>
</gene>
<accession>A0AAU7U8F9</accession>
<evidence type="ECO:0000256" key="1">
    <source>
        <dbReference type="SAM" id="SignalP"/>
    </source>
</evidence>
<sequence length="222" mass="22471">MKTLIALTAASALATAGAQAVSPNFNTIDLGLSAGYQGGLSGGVSVHARNVIGAFGLRIGADITKVNDALNDSAAFGPTGTWGDYKNSANATESGRSTTIGVDATYELGDIAPGISTYAYAGPRYNMYSATADFGSSGKTTYTTNQLGLGAGAVAGYAIGNGLTLTGDLGVDYYFPSSINSNDGAGNTDTFARGEAGYAEADALVNQPRTVLKAKLGIAYRF</sequence>
<reference evidence="2" key="1">
    <citation type="submission" date="2024-06" db="EMBL/GenBank/DDBJ databases">
        <title>Draft Genome Sequence of Deinococcus sonorensis Type Strain KR-87, a Biofilm Producing Representative of the Genus Deinococcus.</title>
        <authorList>
            <person name="Boren L.S."/>
            <person name="Grosso R.A."/>
            <person name="Hugenberg-Cox A.N."/>
            <person name="Hill J.T.E."/>
            <person name="Albert C.M."/>
            <person name="Tuohy J.M."/>
        </authorList>
    </citation>
    <scope>NUCLEOTIDE SEQUENCE</scope>
    <source>
        <strain evidence="2">KR-87</strain>
    </source>
</reference>
<feature type="signal peptide" evidence="1">
    <location>
        <begin position="1"/>
        <end position="20"/>
    </location>
</feature>
<evidence type="ECO:0000313" key="2">
    <source>
        <dbReference type="EMBL" id="XBV84662.1"/>
    </source>
</evidence>
<dbReference type="AlphaFoldDB" id="A0AAU7U8F9"/>
<keyword evidence="1" id="KW-0732">Signal</keyword>
<dbReference type="Gene3D" id="2.40.160.70">
    <property type="entry name" value="outer membrane protein from Thermus thermophilus HB27"/>
    <property type="match status" value="1"/>
</dbReference>
<dbReference type="EMBL" id="CP158299">
    <property type="protein sequence ID" value="XBV84662.1"/>
    <property type="molecule type" value="Genomic_DNA"/>
</dbReference>
<dbReference type="KEGG" id="dsc:ABOD76_14570"/>
<name>A0AAU7U8F9_9DEIO</name>